<dbReference type="PANTHER" id="PTHR15036:SF49">
    <property type="entry name" value="AXOTACTIN"/>
    <property type="match status" value="1"/>
</dbReference>
<feature type="domain" description="Laminin G" evidence="5">
    <location>
        <begin position="232"/>
        <end position="406"/>
    </location>
</feature>
<dbReference type="InterPro" id="IPR014716">
    <property type="entry name" value="Fibrinogen_a/b/g_C_1"/>
</dbReference>
<sequence>MIDNKNKLRYLTFANQMNMRNLFMVICCFFLNKVFLINADESTASFTGSDYIKYEITNKQETRKDKVTLRFKTTEAFGVLIYSCGVQGDFLLLELQRGKLVYTGNFGSTLEEYGAHKIIHEKQYNDNSWHDVVILRENGTHVYFTVDDKTKSYISHLDFEQLNLDYLYVGGLGLAQKDETTCLNIKEKINFIGCMSKVRFNSIDLLYGAIEKFTHFKTFGHLSFTCPDSKLNIFGFNSVNSQLTLRRNILNVNELNFALELRTFEPNGQIATHLCTNGAIEIILENGKLNLIVSFIGLSAHNAVNIKSEIKVDDGNWHVIRILVQRNEDIVKLQVDHVSEVHQFKSFFRLGSADGIGNFMGEITIGGSTPELPCLFACYRTIEVDNEPVSFDSSKIIKKREVARNCNISDLCFPNPCLHKGICFQSLQTYTCNCTNPDYSGANCETCVYKRTCHELMDSGFSESKIYKLCSNNERVFQAYCDMGSGETIIGHNVKNDTRVDEGEKVEGTQSFYIHPVKYSVDVISIINLMELSTFCKQYIRFDCFQSKLLDGVGRKRYDDYKGARWLSRDSERQHFWGDSTPDRRTCSCGMDKSCAKGDDGKPYDCNCDAGDAKWRFDDGYITQKSLLPVTEVQFSIGKSMNIKSYFTVGELKCSGTKVKPSDFPVTTMTATIKFDKPKIINNSMFSIRKFNNVTVLTLPVSSSSVRDNIDTLFSKPWLITIVCIGVLLCLLLVVLVFILFRQNLGSLLIKCVYGKHVNKPKIEIEDYNRYSTVTENQSDWDIHHLSTTFPTSTPAPSYGPTDDEESTVDMRCRTVDDLRVKRSLKKLTNWGSRTASAPTVMGSVNSLQYKNDNVQAPTINDVISKPKCKNIFGSSDTAFSTTATDGEAESIIDSSASEYSQKSSSNSIKSSLKESEHESPLGNKKLTSTDVNILNKNENHEKLQKNNDKFFCIPAPMPTMYSEPIKNFIPITPLPLNGYRNLKTVRCGLPYEFGGHLAILNNNSNRCQLKNAPLTRIIPVRRVSVASENYKPYTHPTIQERCEETSDSEHDTLHYFYDNLCNSDGFYDNNDGDQGFSPSSETRPLFDEINSRDEQEREADEQIKLLKRKVIEKATSFDEGY</sequence>
<keyword evidence="4" id="KW-0472">Membrane</keyword>
<dbReference type="SMART" id="SM00282">
    <property type="entry name" value="LamG"/>
    <property type="match status" value="2"/>
</dbReference>
<dbReference type="InterPro" id="IPR013320">
    <property type="entry name" value="ConA-like_dom_sf"/>
</dbReference>
<evidence type="ECO:0000256" key="1">
    <source>
        <dbReference type="ARBA" id="ARBA00023157"/>
    </source>
</evidence>
<feature type="compositionally biased region" description="Basic and acidic residues" evidence="3">
    <location>
        <begin position="1085"/>
        <end position="1099"/>
    </location>
</feature>
<evidence type="ECO:0000256" key="2">
    <source>
        <dbReference type="PROSITE-ProRule" id="PRU00076"/>
    </source>
</evidence>
<feature type="region of interest" description="Disordered" evidence="3">
    <location>
        <begin position="893"/>
        <end position="932"/>
    </location>
</feature>
<name>A0ABM4DN85_HYDVU</name>
<feature type="transmembrane region" description="Helical" evidence="4">
    <location>
        <begin position="718"/>
        <end position="741"/>
    </location>
</feature>
<gene>
    <name evidence="8" type="primary">LOC136072029</name>
</gene>
<dbReference type="PROSITE" id="PS50026">
    <property type="entry name" value="EGF_3"/>
    <property type="match status" value="1"/>
</dbReference>
<accession>A0ABM4DN85</accession>
<dbReference type="CDD" id="cd00054">
    <property type="entry name" value="EGF_CA"/>
    <property type="match status" value="1"/>
</dbReference>
<dbReference type="Pfam" id="PF00008">
    <property type="entry name" value="EGF"/>
    <property type="match status" value="1"/>
</dbReference>
<dbReference type="CDD" id="cd00110">
    <property type="entry name" value="LamG"/>
    <property type="match status" value="2"/>
</dbReference>
<proteinExistence type="predicted"/>
<organism evidence="7 8">
    <name type="scientific">Hydra vulgaris</name>
    <name type="common">Hydra</name>
    <name type="synonym">Hydra attenuata</name>
    <dbReference type="NCBI Taxonomy" id="6087"/>
    <lineage>
        <taxon>Eukaryota</taxon>
        <taxon>Metazoa</taxon>
        <taxon>Cnidaria</taxon>
        <taxon>Hydrozoa</taxon>
        <taxon>Hydroidolina</taxon>
        <taxon>Anthoathecata</taxon>
        <taxon>Aplanulata</taxon>
        <taxon>Hydridae</taxon>
        <taxon>Hydra</taxon>
    </lineage>
</organism>
<evidence type="ECO:0000259" key="6">
    <source>
        <dbReference type="PROSITE" id="PS50026"/>
    </source>
</evidence>
<feature type="compositionally biased region" description="Low complexity" evidence="3">
    <location>
        <begin position="893"/>
        <end position="911"/>
    </location>
</feature>
<dbReference type="Gene3D" id="3.90.215.10">
    <property type="entry name" value="Gamma Fibrinogen, chain A, domain 1"/>
    <property type="match status" value="1"/>
</dbReference>
<dbReference type="InterPro" id="IPR036056">
    <property type="entry name" value="Fibrinogen-like_C"/>
</dbReference>
<feature type="domain" description="Laminin G" evidence="5">
    <location>
        <begin position="41"/>
        <end position="226"/>
    </location>
</feature>
<dbReference type="PROSITE" id="PS50025">
    <property type="entry name" value="LAM_G_DOMAIN"/>
    <property type="match status" value="2"/>
</dbReference>
<dbReference type="PANTHER" id="PTHR15036">
    <property type="entry name" value="PIKACHURIN-LIKE PROTEIN"/>
    <property type="match status" value="1"/>
</dbReference>
<dbReference type="Proteomes" id="UP001652625">
    <property type="component" value="Chromosome 15"/>
</dbReference>
<dbReference type="Gene3D" id="2.60.120.200">
    <property type="match status" value="2"/>
</dbReference>
<dbReference type="Pfam" id="PF02210">
    <property type="entry name" value="Laminin_G_2"/>
    <property type="match status" value="2"/>
</dbReference>
<feature type="domain" description="EGF-like" evidence="6">
    <location>
        <begin position="408"/>
        <end position="445"/>
    </location>
</feature>
<dbReference type="Gene3D" id="2.10.25.10">
    <property type="entry name" value="Laminin"/>
    <property type="match status" value="1"/>
</dbReference>
<dbReference type="SUPFAM" id="SSF57196">
    <property type="entry name" value="EGF/Laminin"/>
    <property type="match status" value="1"/>
</dbReference>
<keyword evidence="7" id="KW-1185">Reference proteome</keyword>
<dbReference type="InterPro" id="IPR050372">
    <property type="entry name" value="Neurexin-related_CASP"/>
</dbReference>
<keyword evidence="4" id="KW-0812">Transmembrane</keyword>
<keyword evidence="4" id="KW-1133">Transmembrane helix</keyword>
<comment type="caution">
    <text evidence="2">Lacks conserved residue(s) required for the propagation of feature annotation.</text>
</comment>
<feature type="region of interest" description="Disordered" evidence="3">
    <location>
        <begin position="1071"/>
        <end position="1099"/>
    </location>
</feature>
<dbReference type="GeneID" id="136072029"/>
<dbReference type="InterPro" id="IPR001791">
    <property type="entry name" value="Laminin_G"/>
</dbReference>
<evidence type="ECO:0000313" key="8">
    <source>
        <dbReference type="RefSeq" id="XP_065676036.1"/>
    </source>
</evidence>
<protein>
    <submittedName>
        <fullName evidence="8">Contactin-associated protein-like 2</fullName>
    </submittedName>
</protein>
<evidence type="ECO:0000313" key="7">
    <source>
        <dbReference type="Proteomes" id="UP001652625"/>
    </source>
</evidence>
<keyword evidence="1" id="KW-1015">Disulfide bond</keyword>
<keyword evidence="2" id="KW-0245">EGF-like domain</keyword>
<dbReference type="RefSeq" id="XP_065676036.1">
    <property type="nucleotide sequence ID" value="XM_065819964.1"/>
</dbReference>
<dbReference type="SUPFAM" id="SSF56496">
    <property type="entry name" value="Fibrinogen C-terminal domain-like"/>
    <property type="match status" value="1"/>
</dbReference>
<evidence type="ECO:0000259" key="5">
    <source>
        <dbReference type="PROSITE" id="PS50025"/>
    </source>
</evidence>
<evidence type="ECO:0000256" key="4">
    <source>
        <dbReference type="SAM" id="Phobius"/>
    </source>
</evidence>
<evidence type="ECO:0000256" key="3">
    <source>
        <dbReference type="SAM" id="MobiDB-lite"/>
    </source>
</evidence>
<dbReference type="SUPFAM" id="SSF49899">
    <property type="entry name" value="Concanavalin A-like lectins/glucanases"/>
    <property type="match status" value="2"/>
</dbReference>
<dbReference type="InterPro" id="IPR000742">
    <property type="entry name" value="EGF"/>
</dbReference>
<reference evidence="8" key="1">
    <citation type="submission" date="2025-08" db="UniProtKB">
        <authorList>
            <consortium name="RefSeq"/>
        </authorList>
    </citation>
    <scope>IDENTIFICATION</scope>
</reference>